<dbReference type="STRING" id="1423795.FD12_GL000084"/>
<gene>
    <name evidence="2" type="ORF">LRA02_17220</name>
</gene>
<dbReference type="Pfam" id="PF13304">
    <property type="entry name" value="AAA_21"/>
    <property type="match status" value="1"/>
</dbReference>
<proteinExistence type="predicted"/>
<evidence type="ECO:0000313" key="3">
    <source>
        <dbReference type="Proteomes" id="UP000321569"/>
    </source>
</evidence>
<sequence>MLIDFELENFRSYKDRKALSMESGDRLRKWNHENTLVAPSGLRLLKCVAMFGANGSGKSSIIKGISLMRSIIINPTHDISEDLPFYPFRLDDSSAARPTVFKITFITNNFQYAYAITYNQNEILNENLSAADLRKKHFVMKHLFERNKDTKGLLPDGQENVAANTRKNSLLLYSLQANNYAPAIDVFNWFKQKLIIFSNQLDFSTFDDGFIDNPVVQTELNHFLRASDINIQGLDHEEMDISLPQPLVDFLQSMSEKSDTSDDNRVNSKTKVRNLFTLHKKYDEKGNVIGTQRISLGNESTGTQRIVLIALAIIKSQLSDGSDTLIFDEFEEGLHYEMAMALVNLFNSPQNNNQFILATHQLKLLDAHLRVDQIYFTEKNYHGESDLYSLFDYGEAVSRPDIDFSKRYIKGQFGSVPIINLEDLKTALGAQPTLTKDKEKKHG</sequence>
<dbReference type="GO" id="GO:0005524">
    <property type="term" value="F:ATP binding"/>
    <property type="evidence" value="ECO:0007669"/>
    <property type="project" value="InterPro"/>
</dbReference>
<dbReference type="PANTHER" id="PTHR40396:SF1">
    <property type="entry name" value="ATPASE AAA-TYPE CORE DOMAIN-CONTAINING PROTEIN"/>
    <property type="match status" value="1"/>
</dbReference>
<dbReference type="Proteomes" id="UP000321569">
    <property type="component" value="Unassembled WGS sequence"/>
</dbReference>
<protein>
    <submittedName>
        <fullName evidence="2">Abortive infection protein</fullName>
    </submittedName>
</protein>
<feature type="domain" description="AAA+ ATPase" evidence="1">
    <location>
        <begin position="44"/>
        <end position="380"/>
    </location>
</feature>
<dbReference type="CDD" id="cd00267">
    <property type="entry name" value="ABC_ATPase"/>
    <property type="match status" value="1"/>
</dbReference>
<dbReference type="AlphaFoldDB" id="A0A512PNT6"/>
<organism evidence="2 3">
    <name type="scientific">Lentilactobacillus rapi</name>
    <dbReference type="NCBI Taxonomy" id="481723"/>
    <lineage>
        <taxon>Bacteria</taxon>
        <taxon>Bacillati</taxon>
        <taxon>Bacillota</taxon>
        <taxon>Bacilli</taxon>
        <taxon>Lactobacillales</taxon>
        <taxon>Lactobacillaceae</taxon>
        <taxon>Lentilactobacillus</taxon>
    </lineage>
</organism>
<dbReference type="EMBL" id="BKAM01000036">
    <property type="protein sequence ID" value="GEP72854.1"/>
    <property type="molecule type" value="Genomic_DNA"/>
</dbReference>
<dbReference type="InterPro" id="IPR003593">
    <property type="entry name" value="AAA+_ATPase"/>
</dbReference>
<name>A0A512PNT6_9LACO</name>
<dbReference type="OrthoDB" id="9809324at2"/>
<dbReference type="Gene3D" id="3.40.50.300">
    <property type="entry name" value="P-loop containing nucleotide triphosphate hydrolases"/>
    <property type="match status" value="1"/>
</dbReference>
<evidence type="ECO:0000313" key="2">
    <source>
        <dbReference type="EMBL" id="GEP72854.1"/>
    </source>
</evidence>
<evidence type="ECO:0000259" key="1">
    <source>
        <dbReference type="SMART" id="SM00382"/>
    </source>
</evidence>
<dbReference type="SUPFAM" id="SSF52540">
    <property type="entry name" value="P-loop containing nucleoside triphosphate hydrolases"/>
    <property type="match status" value="1"/>
</dbReference>
<dbReference type="PANTHER" id="PTHR40396">
    <property type="entry name" value="ATPASE-LIKE PROTEIN"/>
    <property type="match status" value="1"/>
</dbReference>
<comment type="caution">
    <text evidence="2">The sequence shown here is derived from an EMBL/GenBank/DDBJ whole genome shotgun (WGS) entry which is preliminary data.</text>
</comment>
<dbReference type="InterPro" id="IPR003959">
    <property type="entry name" value="ATPase_AAA_core"/>
</dbReference>
<dbReference type="RefSeq" id="WP_056981327.1">
    <property type="nucleotide sequence ID" value="NZ_BKAM01000036.1"/>
</dbReference>
<dbReference type="GO" id="GO:0016887">
    <property type="term" value="F:ATP hydrolysis activity"/>
    <property type="evidence" value="ECO:0007669"/>
    <property type="project" value="InterPro"/>
</dbReference>
<dbReference type="InterPro" id="IPR027417">
    <property type="entry name" value="P-loop_NTPase"/>
</dbReference>
<accession>A0A512PNT6</accession>
<dbReference type="SMART" id="SM00382">
    <property type="entry name" value="AAA"/>
    <property type="match status" value="1"/>
</dbReference>
<reference evidence="2 3" key="1">
    <citation type="submission" date="2019-07" db="EMBL/GenBank/DDBJ databases">
        <title>Whole genome shotgun sequence of Lactobacillus rapi NBRC 109618.</title>
        <authorList>
            <person name="Hosoyama A."/>
            <person name="Uohara A."/>
            <person name="Ohji S."/>
            <person name="Ichikawa N."/>
        </authorList>
    </citation>
    <scope>NUCLEOTIDE SEQUENCE [LARGE SCALE GENOMIC DNA]</scope>
    <source>
        <strain evidence="2 3">NBRC 109618</strain>
    </source>
</reference>